<keyword evidence="11" id="KW-1185">Reference proteome</keyword>
<feature type="domain" description="Chemokine interleukin-8-like" evidence="10">
    <location>
        <begin position="26"/>
        <end position="84"/>
    </location>
</feature>
<keyword evidence="3 9" id="KW-0202">Cytokine</keyword>
<keyword evidence="4 9" id="KW-0964">Secreted</keyword>
<gene>
    <name evidence="12" type="primary">LOC115810282</name>
</gene>
<comment type="function">
    <text evidence="7">Monokine with inflammatory and chemokinetic properties. Binds to CCR1, CCR4 and CCR5. One of the major HIV-suppressive factors produced by CD8+ T-cells. Recombinant MIP-1-alpha induces a dose-dependent inhibition of different strains of HIV-1, HIV-2, and simian immunodeficiency virus (SIV).</text>
</comment>
<dbReference type="GO" id="GO:0006955">
    <property type="term" value="P:immune response"/>
    <property type="evidence" value="ECO:0007669"/>
    <property type="project" value="InterPro"/>
</dbReference>
<dbReference type="PANTHER" id="PTHR12015:SF183">
    <property type="entry name" value="C-C MOTIF CHEMOKINE 3"/>
    <property type="match status" value="1"/>
</dbReference>
<evidence type="ECO:0000256" key="8">
    <source>
        <dbReference type="ARBA" id="ARBA00046726"/>
    </source>
</evidence>
<feature type="chain" id="PRO_5027141090" description="C-C motif chemokine" evidence="9">
    <location>
        <begin position="23"/>
        <end position="131"/>
    </location>
</feature>
<dbReference type="FunFam" id="2.40.50.40:FF:000002">
    <property type="entry name" value="C-C motif chemokine"/>
    <property type="match status" value="1"/>
</dbReference>
<dbReference type="SMART" id="SM00199">
    <property type="entry name" value="SCY"/>
    <property type="match status" value="1"/>
</dbReference>
<dbReference type="InterPro" id="IPR039809">
    <property type="entry name" value="Chemokine_b/g/d"/>
</dbReference>
<dbReference type="FunCoup" id="A0A6J2V8H3">
    <property type="interactions" value="563"/>
</dbReference>
<evidence type="ECO:0000256" key="2">
    <source>
        <dbReference type="ARBA" id="ARBA00010868"/>
    </source>
</evidence>
<feature type="signal peptide" evidence="9">
    <location>
        <begin position="1"/>
        <end position="22"/>
    </location>
</feature>
<sequence>MKPYCIAAIALLLFAFCSLSESSSYPAQCCFKFINIKIPVKAVLSYSETYHECSKPGVIFTTVRQRNICADPREPWVINLMNSLDVKEKQFCADPTKTWVRDLMNYLDGIELTTGSGDSSSSPTTMAPSKH</sequence>
<keyword evidence="5 9" id="KW-0732">Signal</keyword>
<comment type="similarity">
    <text evidence="2 9">Belongs to the intercrine beta (chemokine CC) family.</text>
</comment>
<reference evidence="12" key="1">
    <citation type="submission" date="2025-08" db="UniProtKB">
        <authorList>
            <consortium name="RefSeq"/>
        </authorList>
    </citation>
    <scope>IDENTIFICATION</scope>
</reference>
<dbReference type="InterPro" id="IPR000827">
    <property type="entry name" value="Chemokine_CC_CS"/>
</dbReference>
<protein>
    <recommendedName>
        <fullName evidence="9">C-C motif chemokine</fullName>
    </recommendedName>
</protein>
<dbReference type="InParanoid" id="A0A6J2V8H3"/>
<keyword evidence="9" id="KW-0145">Chemotaxis</keyword>
<dbReference type="OrthoDB" id="8934837at2759"/>
<evidence type="ECO:0000256" key="7">
    <source>
        <dbReference type="ARBA" id="ARBA00044740"/>
    </source>
</evidence>
<dbReference type="CDD" id="cd00272">
    <property type="entry name" value="Chemokine_CC"/>
    <property type="match status" value="1"/>
</dbReference>
<dbReference type="Proteomes" id="UP000504632">
    <property type="component" value="Chromosome 4"/>
</dbReference>
<organism evidence="11 12">
    <name type="scientific">Chanos chanos</name>
    <name type="common">Milkfish</name>
    <name type="synonym">Mugil chanos</name>
    <dbReference type="NCBI Taxonomy" id="29144"/>
    <lineage>
        <taxon>Eukaryota</taxon>
        <taxon>Metazoa</taxon>
        <taxon>Chordata</taxon>
        <taxon>Craniata</taxon>
        <taxon>Vertebrata</taxon>
        <taxon>Euteleostomi</taxon>
        <taxon>Actinopterygii</taxon>
        <taxon>Neopterygii</taxon>
        <taxon>Teleostei</taxon>
        <taxon>Ostariophysi</taxon>
        <taxon>Gonorynchiformes</taxon>
        <taxon>Chanidae</taxon>
        <taxon>Chanos</taxon>
    </lineage>
</organism>
<comment type="subunit">
    <text evidence="8">Self-associates. Also heterodimer of MIP-1-alpha(4-69) and MIP-1-beta(3-69). Interacts with CCR1.</text>
</comment>
<evidence type="ECO:0000256" key="6">
    <source>
        <dbReference type="ARBA" id="ARBA00023157"/>
    </source>
</evidence>
<dbReference type="GO" id="GO:0005615">
    <property type="term" value="C:extracellular space"/>
    <property type="evidence" value="ECO:0007669"/>
    <property type="project" value="UniProtKB-KW"/>
</dbReference>
<dbReference type="Gene3D" id="2.40.50.40">
    <property type="match status" value="2"/>
</dbReference>
<comment type="subcellular location">
    <subcellularLocation>
        <location evidence="1 9">Secreted</location>
    </subcellularLocation>
</comment>
<evidence type="ECO:0000256" key="5">
    <source>
        <dbReference type="ARBA" id="ARBA00022729"/>
    </source>
</evidence>
<proteinExistence type="inferred from homology"/>
<name>A0A6J2V8H3_CHACN</name>
<evidence type="ECO:0000313" key="12">
    <source>
        <dbReference type="RefSeq" id="XP_030628068.1"/>
    </source>
</evidence>
<evidence type="ECO:0000256" key="4">
    <source>
        <dbReference type="ARBA" id="ARBA00022525"/>
    </source>
</evidence>
<evidence type="ECO:0000256" key="9">
    <source>
        <dbReference type="RuleBase" id="RU361150"/>
    </source>
</evidence>
<dbReference type="InterPro" id="IPR036048">
    <property type="entry name" value="Interleukin_8-like_sf"/>
</dbReference>
<evidence type="ECO:0000313" key="11">
    <source>
        <dbReference type="Proteomes" id="UP000504632"/>
    </source>
</evidence>
<dbReference type="InterPro" id="IPR001811">
    <property type="entry name" value="Chemokine_IL8-like_dom"/>
</dbReference>
<accession>A0A6J2V8H3</accession>
<evidence type="ECO:0000256" key="3">
    <source>
        <dbReference type="ARBA" id="ARBA00022514"/>
    </source>
</evidence>
<evidence type="ECO:0000259" key="10">
    <source>
        <dbReference type="SMART" id="SM00199"/>
    </source>
</evidence>
<evidence type="ECO:0000256" key="1">
    <source>
        <dbReference type="ARBA" id="ARBA00004613"/>
    </source>
</evidence>
<dbReference type="SUPFAM" id="SSF54117">
    <property type="entry name" value="Interleukin 8-like chemokines"/>
    <property type="match status" value="2"/>
</dbReference>
<dbReference type="AlphaFoldDB" id="A0A6J2V8H3"/>
<keyword evidence="6" id="KW-1015">Disulfide bond</keyword>
<dbReference type="GeneID" id="115810282"/>
<dbReference type="RefSeq" id="XP_030628068.1">
    <property type="nucleotide sequence ID" value="XM_030772208.1"/>
</dbReference>
<dbReference type="Pfam" id="PF00048">
    <property type="entry name" value="IL8"/>
    <property type="match status" value="2"/>
</dbReference>
<dbReference type="PROSITE" id="PS00472">
    <property type="entry name" value="SMALL_CYTOKINES_CC"/>
    <property type="match status" value="1"/>
</dbReference>
<dbReference type="GO" id="GO:0008009">
    <property type="term" value="F:chemokine activity"/>
    <property type="evidence" value="ECO:0007669"/>
    <property type="project" value="InterPro"/>
</dbReference>
<dbReference type="PANTHER" id="PTHR12015">
    <property type="entry name" value="SMALL INDUCIBLE CYTOKINE A"/>
    <property type="match status" value="1"/>
</dbReference>